<reference evidence="1" key="2">
    <citation type="submission" date="2025-08" db="UniProtKB">
        <authorList>
            <consortium name="Ensembl"/>
        </authorList>
    </citation>
    <scope>IDENTIFICATION</scope>
</reference>
<sequence>MSPPRPRARAVLSLLGGLGPQLLLLLLRPPAASGDCSLPPDVPNAQATLGGLTSFPEQRTVTYKCNKGFVKVPGKADSVVCQNNKWSELAEFCNRSCDVPTRLLFASLKKSYSQQNYFPEGSTVEYECRQGYIRDPSLSGNITCLQNFVWSKPDKFCKKKSCPKPREIENGHVKITTDILLGATIYFSCNTGYKLVGAASSFCAPMGNTVGWSAGFPECQKILCPEPPKVDHGMIQEKQNSYAYGQSATYKCMEGFTLHGEISIYCTVRDDQGEWSGPLPQCRETDVSPTVLKSTEVNVPATETPPTPQKPTTVNVSATETPPTPQKPITINVPASETPPTPQKPTAVNVPGTETPPTPQKLITINSSATKPPLVSQTYTTVNVPATKVPSPPQKPTTANGSATTAWNSPISNTVSTAAQNPIMPNASATTPTTQRFTSAKSLLTQNLKATQKSTSVHTTKGLRITQRLTSARVTAAKSTAVPRTTLRLHATSAPKGRGSAPSVASTIASGKCGSLRVRRICHRFWIYNSWKRILFYYCLCCCC</sequence>
<proteinExistence type="predicted"/>
<accession>A0AC11BMX3</accession>
<organism evidence="1">
    <name type="scientific">Ovis aries</name>
    <name type="common">Sheep</name>
    <dbReference type="NCBI Taxonomy" id="9940"/>
    <lineage>
        <taxon>Eukaryota</taxon>
        <taxon>Metazoa</taxon>
        <taxon>Chordata</taxon>
        <taxon>Craniata</taxon>
        <taxon>Vertebrata</taxon>
        <taxon>Euteleostomi</taxon>
        <taxon>Mammalia</taxon>
        <taxon>Eutheria</taxon>
        <taxon>Laurasiatheria</taxon>
        <taxon>Artiodactyla</taxon>
        <taxon>Ruminantia</taxon>
        <taxon>Pecora</taxon>
        <taxon>Bovidae</taxon>
        <taxon>Caprinae</taxon>
        <taxon>Ovis</taxon>
    </lineage>
</organism>
<reference evidence="1" key="3">
    <citation type="submission" date="2025-09" db="UniProtKB">
        <authorList>
            <consortium name="Ensembl"/>
        </authorList>
    </citation>
    <scope>IDENTIFICATION</scope>
</reference>
<name>A0AC11BMX3_SHEEP</name>
<evidence type="ECO:0000313" key="1">
    <source>
        <dbReference type="Ensembl" id="ENSOARP00020016771.2"/>
    </source>
</evidence>
<dbReference type="Ensembl" id="ENSOART00020020254.2">
    <property type="protein sequence ID" value="ENSOARP00020016771.2"/>
    <property type="gene ID" value="ENSOARG00020012895.2"/>
</dbReference>
<reference evidence="1" key="1">
    <citation type="submission" date="2020-11" db="EMBL/GenBank/DDBJ databases">
        <authorList>
            <person name="Davenport K.M."/>
            <person name="Bickhart D.M."/>
            <person name="Smith T.P.L."/>
            <person name="Murdoch B.M."/>
            <person name="Rosen B.D."/>
        </authorList>
    </citation>
    <scope>NUCLEOTIDE SEQUENCE [LARGE SCALE GENOMIC DNA]</scope>
    <source>
        <strain evidence="1">OAR_USU_Benz2616</strain>
    </source>
</reference>
<gene>
    <name evidence="1" type="primary">CD55</name>
</gene>
<protein>
    <submittedName>
        <fullName evidence="1">Uncharacterized protein</fullName>
    </submittedName>
</protein>